<dbReference type="FunFam" id="3.40.140.20:FF:000001">
    <property type="entry name" value="Bifunctional purine biosynthesis protein PurH"/>
    <property type="match status" value="1"/>
</dbReference>
<evidence type="ECO:0000259" key="11">
    <source>
        <dbReference type="PROSITE" id="PS51855"/>
    </source>
</evidence>
<dbReference type="FunFam" id="3.40.50.1380:FF:000001">
    <property type="entry name" value="Bifunctional purine biosynthesis protein PurH"/>
    <property type="match status" value="1"/>
</dbReference>
<keyword evidence="13" id="KW-1185">Reference proteome</keyword>
<dbReference type="InterPro" id="IPR024051">
    <property type="entry name" value="AICAR_Tfase_dup_dom_sf"/>
</dbReference>
<evidence type="ECO:0000256" key="7">
    <source>
        <dbReference type="ARBA" id="ARBA00023268"/>
    </source>
</evidence>
<reference evidence="13" key="1">
    <citation type="submission" date="2016-12" db="EMBL/GenBank/DDBJ databases">
        <title>Comparative genomics of four Isosphaeraceae planctomycetes: a common pool of plasmids and glycoside hydrolase genes.</title>
        <authorList>
            <person name="Ivanova A."/>
        </authorList>
    </citation>
    <scope>NUCLEOTIDE SEQUENCE [LARGE SCALE GENOMIC DNA]</scope>
    <source>
        <strain evidence="13">PX4</strain>
    </source>
</reference>
<dbReference type="InterPro" id="IPR002695">
    <property type="entry name" value="PurH-like"/>
</dbReference>
<evidence type="ECO:0000313" key="12">
    <source>
        <dbReference type="EMBL" id="APW60003.1"/>
    </source>
</evidence>
<dbReference type="Gene3D" id="3.40.50.1380">
    <property type="entry name" value="Methylglyoxal synthase-like domain"/>
    <property type="match status" value="1"/>
</dbReference>
<dbReference type="SMART" id="SM00851">
    <property type="entry name" value="MGS"/>
    <property type="match status" value="1"/>
</dbReference>
<evidence type="ECO:0000256" key="1">
    <source>
        <dbReference type="ARBA" id="ARBA00004844"/>
    </source>
</evidence>
<dbReference type="Pfam" id="PF01808">
    <property type="entry name" value="AICARFT_IMPCHas"/>
    <property type="match status" value="1"/>
</dbReference>
<dbReference type="SUPFAM" id="SSF52335">
    <property type="entry name" value="Methylglyoxal synthase-like"/>
    <property type="match status" value="1"/>
</dbReference>
<comment type="pathway">
    <text evidence="2 10">Purine metabolism; IMP biosynthesis via de novo pathway; 5-formamido-1-(5-phospho-D-ribosyl)imidazole-4-carboxamide from 5-amino-1-(5-phospho-D-ribosyl)imidazole-4-carboxamide (10-formyl THF route): step 1/1.</text>
</comment>
<keyword evidence="5 10" id="KW-0658">Purine biosynthesis</keyword>
<sequence>MENVAKPETWAPVRRAILSVSDKRGLVELAQALADQGVDLIASGGTRTALAKAGLPVVEVAEYTGQPEILGGRVKTLHPRIHGGILARRNLPEDIETLAASGMEPIDLVVVNLYPFEATIAKPDASFEEAVENIDIGGPSLIRGAAKNHDHVAVLTDPDQYERFLAEFRSNGGTTLETRKRLAREAFAQTGAYDKAIAGYFEKCAALESGSEPAAESLPAALNIQFPLRQPLRYGENPHQQAAMYVDPSAHGPNLATARVLHGKELSYNNILDLDSALRLIRLFDEPAACILKHNNPCGAAIADDLATAFERAYEGDPVSAFGGIVGLNRPVDLATAELMCKPGRFLEAILAPGFEPDALALLTTKPTWKNSIRLIDLQAPIGPATPSPSGWDLRRIEGGMLAQSWDELEADPASGEVKSKRAPTATERRDLGFAWKIGSMVKSNAIVVVKDGQLLGVGAGQMSRLDSVRIAVEKAGAKARGSVLASDAFFPFRDGPDTAAAAGVAAIIQPGGSKRDVETIAACDEHGMAMIFTGRRHFRH</sequence>
<dbReference type="NCBIfam" id="NF002049">
    <property type="entry name" value="PRK00881.1"/>
    <property type="match status" value="1"/>
</dbReference>
<dbReference type="CDD" id="cd01421">
    <property type="entry name" value="IMPCH"/>
    <property type="match status" value="1"/>
</dbReference>
<dbReference type="Pfam" id="PF02142">
    <property type="entry name" value="MGS"/>
    <property type="match status" value="1"/>
</dbReference>
<comment type="domain">
    <text evidence="10">The IMP cyclohydrolase activity resides in the N-terminal region.</text>
</comment>
<dbReference type="AlphaFoldDB" id="A0A1U7CM96"/>
<dbReference type="HAMAP" id="MF_00139">
    <property type="entry name" value="PurH"/>
    <property type="match status" value="1"/>
</dbReference>
<dbReference type="GO" id="GO:0004643">
    <property type="term" value="F:phosphoribosylaminoimidazolecarboxamide formyltransferase activity"/>
    <property type="evidence" value="ECO:0007669"/>
    <property type="project" value="UniProtKB-UniRule"/>
</dbReference>
<name>A0A1U7CM96_9BACT</name>
<evidence type="ECO:0000256" key="9">
    <source>
        <dbReference type="ARBA" id="ARBA00050687"/>
    </source>
</evidence>
<evidence type="ECO:0000256" key="5">
    <source>
        <dbReference type="ARBA" id="ARBA00022755"/>
    </source>
</evidence>
<evidence type="ECO:0000256" key="3">
    <source>
        <dbReference type="ARBA" id="ARBA00007667"/>
    </source>
</evidence>
<evidence type="ECO:0000256" key="10">
    <source>
        <dbReference type="HAMAP-Rule" id="MF_00139"/>
    </source>
</evidence>
<dbReference type="SUPFAM" id="SSF53927">
    <property type="entry name" value="Cytidine deaminase-like"/>
    <property type="match status" value="1"/>
</dbReference>
<dbReference type="GO" id="GO:0006189">
    <property type="term" value="P:'de novo' IMP biosynthetic process"/>
    <property type="evidence" value="ECO:0007669"/>
    <property type="project" value="UniProtKB-UniRule"/>
</dbReference>
<dbReference type="NCBIfam" id="TIGR00355">
    <property type="entry name" value="purH"/>
    <property type="match status" value="1"/>
</dbReference>
<comment type="similarity">
    <text evidence="3 10">Belongs to the PurH family.</text>
</comment>
<accession>A0A1U7CM96</accession>
<organism evidence="12 13">
    <name type="scientific">Paludisphaera borealis</name>
    <dbReference type="NCBI Taxonomy" id="1387353"/>
    <lineage>
        <taxon>Bacteria</taxon>
        <taxon>Pseudomonadati</taxon>
        <taxon>Planctomycetota</taxon>
        <taxon>Planctomycetia</taxon>
        <taxon>Isosphaerales</taxon>
        <taxon>Isosphaeraceae</taxon>
        <taxon>Paludisphaera</taxon>
    </lineage>
</organism>
<gene>
    <name evidence="10 12" type="primary">purH</name>
    <name evidence="12" type="ORF">BSF38_01465</name>
</gene>
<evidence type="ECO:0000256" key="6">
    <source>
        <dbReference type="ARBA" id="ARBA00022801"/>
    </source>
</evidence>
<dbReference type="Proteomes" id="UP000186309">
    <property type="component" value="Chromosome"/>
</dbReference>
<keyword evidence="6 10" id="KW-0378">Hydrolase</keyword>
<dbReference type="UniPathway" id="UPA00074">
    <property type="reaction ID" value="UER00133"/>
</dbReference>
<dbReference type="PIRSF" id="PIRSF000414">
    <property type="entry name" value="AICARFT_IMPCHas"/>
    <property type="match status" value="1"/>
</dbReference>
<dbReference type="SMART" id="SM00798">
    <property type="entry name" value="AICARFT_IMPCHas"/>
    <property type="match status" value="1"/>
</dbReference>
<evidence type="ECO:0000256" key="2">
    <source>
        <dbReference type="ARBA" id="ARBA00004954"/>
    </source>
</evidence>
<keyword evidence="4 10" id="KW-0808">Transferase</keyword>
<dbReference type="InterPro" id="IPR011607">
    <property type="entry name" value="MGS-like_dom"/>
</dbReference>
<protein>
    <recommendedName>
        <fullName evidence="10">Bifunctional purine biosynthesis protein PurH</fullName>
    </recommendedName>
    <domain>
        <recommendedName>
            <fullName evidence="10">Phosphoribosylaminoimidazolecarboxamide formyltransferase</fullName>
            <ecNumber evidence="10">2.1.2.3</ecNumber>
        </recommendedName>
        <alternativeName>
            <fullName evidence="10">AICAR transformylase</fullName>
        </alternativeName>
    </domain>
    <domain>
        <recommendedName>
            <fullName evidence="10">IMP cyclohydrolase</fullName>
            <ecNumber evidence="10">3.5.4.10</ecNumber>
        </recommendedName>
        <alternativeName>
            <fullName evidence="10">ATIC</fullName>
        </alternativeName>
        <alternativeName>
            <fullName evidence="10">IMP synthase</fullName>
        </alternativeName>
        <alternativeName>
            <fullName evidence="10">Inosinicase</fullName>
        </alternativeName>
    </domain>
</protein>
<dbReference type="PANTHER" id="PTHR11692:SF0">
    <property type="entry name" value="BIFUNCTIONAL PURINE BIOSYNTHESIS PROTEIN ATIC"/>
    <property type="match status" value="1"/>
</dbReference>
<dbReference type="EMBL" id="CP019082">
    <property type="protein sequence ID" value="APW60003.1"/>
    <property type="molecule type" value="Genomic_DNA"/>
</dbReference>
<dbReference type="OrthoDB" id="9802065at2"/>
<dbReference type="InterPro" id="IPR036914">
    <property type="entry name" value="MGS-like_dom_sf"/>
</dbReference>
<dbReference type="Gene3D" id="3.40.140.20">
    <property type="match status" value="2"/>
</dbReference>
<dbReference type="KEGG" id="pbor:BSF38_01465"/>
<proteinExistence type="inferred from homology"/>
<comment type="catalytic activity">
    <reaction evidence="8 10">
        <text>(6R)-10-formyltetrahydrofolate + 5-amino-1-(5-phospho-beta-D-ribosyl)imidazole-4-carboxamide = 5-formamido-1-(5-phospho-D-ribosyl)imidazole-4-carboxamide + (6S)-5,6,7,8-tetrahydrofolate</text>
        <dbReference type="Rhea" id="RHEA:22192"/>
        <dbReference type="ChEBI" id="CHEBI:57453"/>
        <dbReference type="ChEBI" id="CHEBI:58467"/>
        <dbReference type="ChEBI" id="CHEBI:58475"/>
        <dbReference type="ChEBI" id="CHEBI:195366"/>
        <dbReference type="EC" id="2.1.2.3"/>
    </reaction>
</comment>
<comment type="pathway">
    <text evidence="1 10">Purine metabolism; IMP biosynthesis via de novo pathway; IMP from 5-formamido-1-(5-phospho-D-ribosyl)imidazole-4-carboxamide: step 1/1.</text>
</comment>
<evidence type="ECO:0000256" key="8">
    <source>
        <dbReference type="ARBA" id="ARBA00050488"/>
    </source>
</evidence>
<dbReference type="EC" id="3.5.4.10" evidence="10"/>
<dbReference type="GO" id="GO:0003937">
    <property type="term" value="F:IMP cyclohydrolase activity"/>
    <property type="evidence" value="ECO:0007669"/>
    <property type="project" value="UniProtKB-UniRule"/>
</dbReference>
<evidence type="ECO:0000256" key="4">
    <source>
        <dbReference type="ARBA" id="ARBA00022679"/>
    </source>
</evidence>
<dbReference type="EC" id="2.1.2.3" evidence="10"/>
<dbReference type="STRING" id="1387353.BSF38_01465"/>
<dbReference type="PANTHER" id="PTHR11692">
    <property type="entry name" value="BIFUNCTIONAL PURINE BIOSYNTHESIS PROTEIN PURH"/>
    <property type="match status" value="1"/>
</dbReference>
<feature type="domain" description="MGS-like" evidence="11">
    <location>
        <begin position="4"/>
        <end position="156"/>
    </location>
</feature>
<dbReference type="InterPro" id="IPR016193">
    <property type="entry name" value="Cytidine_deaminase-like"/>
</dbReference>
<comment type="catalytic activity">
    <reaction evidence="9 10">
        <text>IMP + H2O = 5-formamido-1-(5-phospho-D-ribosyl)imidazole-4-carboxamide</text>
        <dbReference type="Rhea" id="RHEA:18445"/>
        <dbReference type="ChEBI" id="CHEBI:15377"/>
        <dbReference type="ChEBI" id="CHEBI:58053"/>
        <dbReference type="ChEBI" id="CHEBI:58467"/>
        <dbReference type="EC" id="3.5.4.10"/>
    </reaction>
</comment>
<keyword evidence="7 10" id="KW-0511">Multifunctional enzyme</keyword>
<evidence type="ECO:0000313" key="13">
    <source>
        <dbReference type="Proteomes" id="UP000186309"/>
    </source>
</evidence>
<dbReference type="PROSITE" id="PS51855">
    <property type="entry name" value="MGS"/>
    <property type="match status" value="1"/>
</dbReference>
<dbReference type="GO" id="GO:0005829">
    <property type="term" value="C:cytosol"/>
    <property type="evidence" value="ECO:0007669"/>
    <property type="project" value="TreeGrafter"/>
</dbReference>